<dbReference type="SUPFAM" id="SSF47986">
    <property type="entry name" value="DEATH domain"/>
    <property type="match status" value="2"/>
</dbReference>
<dbReference type="Pfam" id="PF02758">
    <property type="entry name" value="PYRIN"/>
    <property type="match status" value="1"/>
</dbReference>
<reference evidence="9" key="1">
    <citation type="submission" date="2025-08" db="UniProtKB">
        <authorList>
            <consortium name="Ensembl"/>
        </authorList>
    </citation>
    <scope>IDENTIFICATION</scope>
</reference>
<evidence type="ECO:0000256" key="5">
    <source>
        <dbReference type="ARBA" id="ARBA00023198"/>
    </source>
</evidence>
<dbReference type="InterPro" id="IPR001315">
    <property type="entry name" value="CARD"/>
</dbReference>
<evidence type="ECO:0000256" key="6">
    <source>
        <dbReference type="ARBA" id="ARBA00023233"/>
    </source>
</evidence>
<evidence type="ECO:0000313" key="9">
    <source>
        <dbReference type="Ensembl" id="ENSVKKP00000025147.1"/>
    </source>
</evidence>
<dbReference type="SMART" id="SM01289">
    <property type="entry name" value="PYRIN"/>
    <property type="match status" value="1"/>
</dbReference>
<keyword evidence="4" id="KW-0391">Immunity</keyword>
<dbReference type="PANTHER" id="PTHR46985">
    <property type="entry name" value="NACHT, LRR AND PYD DOMAINS-CONTAINING PROTEIN 1"/>
    <property type="match status" value="1"/>
</dbReference>
<evidence type="ECO:0000313" key="10">
    <source>
        <dbReference type="Proteomes" id="UP000694545"/>
    </source>
</evidence>
<dbReference type="PROSITE" id="PS50209">
    <property type="entry name" value="CARD"/>
    <property type="match status" value="1"/>
</dbReference>
<evidence type="ECO:0000256" key="2">
    <source>
        <dbReference type="ARBA" id="ARBA00022490"/>
    </source>
</evidence>
<feature type="domain" description="CARD" evidence="7">
    <location>
        <begin position="97"/>
        <end position="185"/>
    </location>
</feature>
<evidence type="ECO:0008006" key="11">
    <source>
        <dbReference type="Google" id="ProtNLM"/>
    </source>
</evidence>
<dbReference type="OMA" id="SRETNQA"/>
<organism evidence="9 10">
    <name type="scientific">Varanus komodoensis</name>
    <name type="common">Komodo dragon</name>
    <dbReference type="NCBI Taxonomy" id="61221"/>
    <lineage>
        <taxon>Eukaryota</taxon>
        <taxon>Metazoa</taxon>
        <taxon>Chordata</taxon>
        <taxon>Craniata</taxon>
        <taxon>Vertebrata</taxon>
        <taxon>Euteleostomi</taxon>
        <taxon>Lepidosauria</taxon>
        <taxon>Squamata</taxon>
        <taxon>Bifurcata</taxon>
        <taxon>Unidentata</taxon>
        <taxon>Episquamata</taxon>
        <taxon>Toxicofera</taxon>
        <taxon>Anguimorpha</taxon>
        <taxon>Paleoanguimorpha</taxon>
        <taxon>Varanoidea</taxon>
        <taxon>Varanidae</taxon>
        <taxon>Varanus</taxon>
    </lineage>
</organism>
<dbReference type="PROSITE" id="PS50824">
    <property type="entry name" value="DAPIN"/>
    <property type="match status" value="1"/>
</dbReference>
<dbReference type="PANTHER" id="PTHR46985:SF2">
    <property type="entry name" value="APOPTOSIS-ASSOCIATED SPECK-LIKE PROTEIN CONTAINING A CARD"/>
    <property type="match status" value="1"/>
</dbReference>
<feature type="domain" description="Pyrin" evidence="8">
    <location>
        <begin position="1"/>
        <end position="93"/>
    </location>
</feature>
<accession>A0A8D2LR15</accession>
<dbReference type="InterPro" id="IPR004020">
    <property type="entry name" value="DAPIN"/>
</dbReference>
<dbReference type="InterPro" id="IPR011029">
    <property type="entry name" value="DEATH-like_dom_sf"/>
</dbReference>
<dbReference type="InterPro" id="IPR051249">
    <property type="entry name" value="NLRP_Inflammasome"/>
</dbReference>
<keyword evidence="6" id="KW-1271">Inflammasome</keyword>
<proteinExistence type="predicted"/>
<evidence type="ECO:0000259" key="8">
    <source>
        <dbReference type="PROSITE" id="PS50824"/>
    </source>
</evidence>
<dbReference type="FunFam" id="1.10.533.10:FF:000013">
    <property type="entry name" value="Apoptosis-associated speck-like protein containing a CARD"/>
    <property type="match status" value="1"/>
</dbReference>
<dbReference type="CDD" id="cd08321">
    <property type="entry name" value="Pyrin_ASC-like"/>
    <property type="match status" value="1"/>
</dbReference>
<dbReference type="AlphaFoldDB" id="A0A8D2LR15"/>
<dbReference type="Proteomes" id="UP000694545">
    <property type="component" value="Unplaced"/>
</dbReference>
<evidence type="ECO:0000256" key="1">
    <source>
        <dbReference type="ARBA" id="ARBA00004110"/>
    </source>
</evidence>
<keyword evidence="5" id="KW-0395">Inflammatory response</keyword>
<dbReference type="GO" id="GO:0061702">
    <property type="term" value="C:canonical inflammasome complex"/>
    <property type="evidence" value="ECO:0007669"/>
    <property type="project" value="UniProtKB-SubCell"/>
</dbReference>
<dbReference type="Ensembl" id="ENSVKKT00000025759.1">
    <property type="protein sequence ID" value="ENSVKKP00000025147.1"/>
    <property type="gene ID" value="ENSVKKG00000016530.1"/>
</dbReference>
<evidence type="ECO:0000259" key="7">
    <source>
        <dbReference type="PROSITE" id="PS50209"/>
    </source>
</evidence>
<evidence type="ECO:0000256" key="3">
    <source>
        <dbReference type="ARBA" id="ARBA00022588"/>
    </source>
</evidence>
<evidence type="ECO:0000256" key="4">
    <source>
        <dbReference type="ARBA" id="ARBA00022859"/>
    </source>
</evidence>
<keyword evidence="10" id="KW-1185">Reference proteome</keyword>
<dbReference type="CDD" id="cd08330">
    <property type="entry name" value="CARD_ASC_NALP1"/>
    <property type="match status" value="1"/>
</dbReference>
<keyword evidence="3" id="KW-0399">Innate immunity</keyword>
<dbReference type="GO" id="GO:0042981">
    <property type="term" value="P:regulation of apoptotic process"/>
    <property type="evidence" value="ECO:0007669"/>
    <property type="project" value="InterPro"/>
</dbReference>
<dbReference type="GO" id="GO:0045087">
    <property type="term" value="P:innate immune response"/>
    <property type="evidence" value="ECO:0007669"/>
    <property type="project" value="UniProtKB-KW"/>
</dbReference>
<keyword evidence="2" id="KW-0963">Cytoplasm</keyword>
<sequence length="185" mass="20821">MANLSVRDCLVAALEDLANDELKRFKAKLSELPVREGYDNLPRGRLQKADDLDLSDLLVSHYTEGYAVEVAAAALGAINCQPQAERLQAPGLPARRASAPGMHFIDRHREQLILKTTNVEAVLDMLYGFILDDEQYQKISSSGTNPEKMRELYKLVPSWNDSCKDQLYKALKAKNRFLIDDLEGR</sequence>
<dbReference type="GO" id="GO:0006954">
    <property type="term" value="P:inflammatory response"/>
    <property type="evidence" value="ECO:0007669"/>
    <property type="project" value="UniProtKB-KW"/>
</dbReference>
<comment type="subcellular location">
    <subcellularLocation>
        <location evidence="1">Inflammasome</location>
    </subcellularLocation>
</comment>
<reference evidence="9" key="2">
    <citation type="submission" date="2025-09" db="UniProtKB">
        <authorList>
            <consortium name="Ensembl"/>
        </authorList>
    </citation>
    <scope>IDENTIFICATION</scope>
</reference>
<protein>
    <recommendedName>
        <fullName evidence="11">Apoptosis-associated speck-like protein containing a CARD</fullName>
    </recommendedName>
</protein>
<dbReference type="Pfam" id="PF00619">
    <property type="entry name" value="CARD"/>
    <property type="match status" value="1"/>
</dbReference>
<dbReference type="Gene3D" id="1.10.533.10">
    <property type="entry name" value="Death Domain, Fas"/>
    <property type="match status" value="2"/>
</dbReference>
<name>A0A8D2LR15_VARKO</name>
<dbReference type="InterPro" id="IPR033516">
    <property type="entry name" value="CARD8/ASC/NALP1_CARD"/>
</dbReference>